<dbReference type="eggNOG" id="ENOG502QQIK">
    <property type="taxonomic scope" value="Eukaryota"/>
</dbReference>
<accession>A0A072VN28</accession>
<reference evidence="5" key="3">
    <citation type="submission" date="2015-04" db="UniProtKB">
        <authorList>
            <consortium name="EnsemblPlants"/>
        </authorList>
    </citation>
    <scope>IDENTIFICATION</scope>
    <source>
        <strain evidence="5">cv. Jemalong A17</strain>
    </source>
</reference>
<dbReference type="STRING" id="3880.A0A072VN28"/>
<dbReference type="Gene3D" id="3.40.50.300">
    <property type="entry name" value="P-loop containing nucleotide triphosphate hydrolases"/>
    <property type="match status" value="1"/>
</dbReference>
<dbReference type="InterPro" id="IPR027417">
    <property type="entry name" value="P-loop_NTPase"/>
</dbReference>
<dbReference type="SUPFAM" id="SSF52540">
    <property type="entry name" value="P-loop containing nucleoside triphosphate hydrolases"/>
    <property type="match status" value="1"/>
</dbReference>
<keyword evidence="2" id="KW-0067">ATP-binding</keyword>
<dbReference type="HOGENOM" id="CLU_414124_0_0_1"/>
<dbReference type="AlphaFoldDB" id="A0A072VN28"/>
<keyword evidence="4" id="KW-0378">Hydrolase</keyword>
<evidence type="ECO:0000256" key="1">
    <source>
        <dbReference type="ARBA" id="ARBA00022741"/>
    </source>
</evidence>
<name>A0A072VN28_MEDTR</name>
<organism evidence="4 6">
    <name type="scientific">Medicago truncatula</name>
    <name type="common">Barrel medic</name>
    <name type="synonym">Medicago tribuloides</name>
    <dbReference type="NCBI Taxonomy" id="3880"/>
    <lineage>
        <taxon>Eukaryota</taxon>
        <taxon>Viridiplantae</taxon>
        <taxon>Streptophyta</taxon>
        <taxon>Embryophyta</taxon>
        <taxon>Tracheophyta</taxon>
        <taxon>Spermatophyta</taxon>
        <taxon>Magnoliopsida</taxon>
        <taxon>eudicotyledons</taxon>
        <taxon>Gunneridae</taxon>
        <taxon>Pentapetalae</taxon>
        <taxon>rosids</taxon>
        <taxon>fabids</taxon>
        <taxon>Fabales</taxon>
        <taxon>Fabaceae</taxon>
        <taxon>Papilionoideae</taxon>
        <taxon>50 kb inversion clade</taxon>
        <taxon>NPAAA clade</taxon>
        <taxon>Hologalegina</taxon>
        <taxon>IRL clade</taxon>
        <taxon>Trifolieae</taxon>
        <taxon>Medicago</taxon>
    </lineage>
</organism>
<dbReference type="PANTHER" id="PTHR20953:SF13">
    <property type="entry name" value="EXPRESSED PROTEIN"/>
    <property type="match status" value="1"/>
</dbReference>
<gene>
    <name evidence="4" type="ordered locus">MTR_1g076810</name>
</gene>
<dbReference type="Pfam" id="PF07734">
    <property type="entry name" value="FBA_1"/>
    <property type="match status" value="1"/>
</dbReference>
<evidence type="ECO:0000313" key="4">
    <source>
        <dbReference type="EMBL" id="KEH42828.1"/>
    </source>
</evidence>
<keyword evidence="1" id="KW-0547">Nucleotide-binding</keyword>
<dbReference type="InterPro" id="IPR003593">
    <property type="entry name" value="AAA+_ATPase"/>
</dbReference>
<reference evidence="4 6" key="1">
    <citation type="journal article" date="2011" name="Nature">
        <title>The Medicago genome provides insight into the evolution of rhizobial symbioses.</title>
        <authorList>
            <person name="Young N.D."/>
            <person name="Debelle F."/>
            <person name="Oldroyd G.E."/>
            <person name="Geurts R."/>
            <person name="Cannon S.B."/>
            <person name="Udvardi M.K."/>
            <person name="Benedito V.A."/>
            <person name="Mayer K.F."/>
            <person name="Gouzy J."/>
            <person name="Schoof H."/>
            <person name="Van de Peer Y."/>
            <person name="Proost S."/>
            <person name="Cook D.R."/>
            <person name="Meyers B.C."/>
            <person name="Spannagl M."/>
            <person name="Cheung F."/>
            <person name="De Mita S."/>
            <person name="Krishnakumar V."/>
            <person name="Gundlach H."/>
            <person name="Zhou S."/>
            <person name="Mudge J."/>
            <person name="Bharti A.K."/>
            <person name="Murray J.D."/>
            <person name="Naoumkina M.A."/>
            <person name="Rosen B."/>
            <person name="Silverstein K.A."/>
            <person name="Tang H."/>
            <person name="Rombauts S."/>
            <person name="Zhao P.X."/>
            <person name="Zhou P."/>
            <person name="Barbe V."/>
            <person name="Bardou P."/>
            <person name="Bechner M."/>
            <person name="Bellec A."/>
            <person name="Berger A."/>
            <person name="Berges H."/>
            <person name="Bidwell S."/>
            <person name="Bisseling T."/>
            <person name="Choisne N."/>
            <person name="Couloux A."/>
            <person name="Denny R."/>
            <person name="Deshpande S."/>
            <person name="Dai X."/>
            <person name="Doyle J.J."/>
            <person name="Dudez A.M."/>
            <person name="Farmer A.D."/>
            <person name="Fouteau S."/>
            <person name="Franken C."/>
            <person name="Gibelin C."/>
            <person name="Gish J."/>
            <person name="Goldstein S."/>
            <person name="Gonzalez A.J."/>
            <person name="Green P.J."/>
            <person name="Hallab A."/>
            <person name="Hartog M."/>
            <person name="Hua A."/>
            <person name="Humphray S.J."/>
            <person name="Jeong D.H."/>
            <person name="Jing Y."/>
            <person name="Jocker A."/>
            <person name="Kenton S.M."/>
            <person name="Kim D.J."/>
            <person name="Klee K."/>
            <person name="Lai H."/>
            <person name="Lang C."/>
            <person name="Lin S."/>
            <person name="Macmil S.L."/>
            <person name="Magdelenat G."/>
            <person name="Matthews L."/>
            <person name="McCorrison J."/>
            <person name="Monaghan E.L."/>
            <person name="Mun J.H."/>
            <person name="Najar F.Z."/>
            <person name="Nicholson C."/>
            <person name="Noirot C."/>
            <person name="O'Bleness M."/>
            <person name="Paule C.R."/>
            <person name="Poulain J."/>
            <person name="Prion F."/>
            <person name="Qin B."/>
            <person name="Qu C."/>
            <person name="Retzel E.F."/>
            <person name="Riddle C."/>
            <person name="Sallet E."/>
            <person name="Samain S."/>
            <person name="Samson N."/>
            <person name="Sanders I."/>
            <person name="Saurat O."/>
            <person name="Scarpelli C."/>
            <person name="Schiex T."/>
            <person name="Segurens B."/>
            <person name="Severin A.J."/>
            <person name="Sherrier D.J."/>
            <person name="Shi R."/>
            <person name="Sims S."/>
            <person name="Singer S.R."/>
            <person name="Sinharoy S."/>
            <person name="Sterck L."/>
            <person name="Viollet A."/>
            <person name="Wang B.B."/>
            <person name="Wang K."/>
            <person name="Wang M."/>
            <person name="Wang X."/>
            <person name="Warfsmann J."/>
            <person name="Weissenbach J."/>
            <person name="White D.D."/>
            <person name="White J.D."/>
            <person name="Wiley G.B."/>
            <person name="Wincker P."/>
            <person name="Xing Y."/>
            <person name="Yang L."/>
            <person name="Yao Z."/>
            <person name="Ying F."/>
            <person name="Zhai J."/>
            <person name="Zhou L."/>
            <person name="Zuber A."/>
            <person name="Denarie J."/>
            <person name="Dixon R.A."/>
            <person name="May G.D."/>
            <person name="Schwartz D.C."/>
            <person name="Rogers J."/>
            <person name="Quetier F."/>
            <person name="Town C.D."/>
            <person name="Roe B.A."/>
        </authorList>
    </citation>
    <scope>NUCLEOTIDE SEQUENCE [LARGE SCALE GENOMIC DNA]</scope>
    <source>
        <strain evidence="4">A17</strain>
        <strain evidence="5 6">cv. Jemalong A17</strain>
    </source>
</reference>
<dbReference type="InterPro" id="IPR006527">
    <property type="entry name" value="F-box-assoc_dom_typ1"/>
</dbReference>
<reference evidence="4 6" key="2">
    <citation type="journal article" date="2014" name="BMC Genomics">
        <title>An improved genome release (version Mt4.0) for the model legume Medicago truncatula.</title>
        <authorList>
            <person name="Tang H."/>
            <person name="Krishnakumar V."/>
            <person name="Bidwell S."/>
            <person name="Rosen B."/>
            <person name="Chan A."/>
            <person name="Zhou S."/>
            <person name="Gentzbittel L."/>
            <person name="Childs K.L."/>
            <person name="Yandell M."/>
            <person name="Gundlach H."/>
            <person name="Mayer K.F."/>
            <person name="Schwartz D.C."/>
            <person name="Town C.D."/>
        </authorList>
    </citation>
    <scope>GENOME REANNOTATION</scope>
    <source>
        <strain evidence="4">A17</strain>
        <strain evidence="5 6">cv. Jemalong A17</strain>
    </source>
</reference>
<dbReference type="GO" id="GO:0005524">
    <property type="term" value="F:ATP binding"/>
    <property type="evidence" value="ECO:0007669"/>
    <property type="project" value="UniProtKB-KW"/>
</dbReference>
<dbReference type="GO" id="GO:0016787">
    <property type="term" value="F:hydrolase activity"/>
    <property type="evidence" value="ECO:0007669"/>
    <property type="project" value="UniProtKB-KW"/>
</dbReference>
<dbReference type="Pfam" id="PF19568">
    <property type="entry name" value="Spore_III_AA"/>
    <property type="match status" value="1"/>
</dbReference>
<dbReference type="PaxDb" id="3880-AES78559"/>
<evidence type="ECO:0000313" key="6">
    <source>
        <dbReference type="Proteomes" id="UP000002051"/>
    </source>
</evidence>
<dbReference type="CDD" id="cd00009">
    <property type="entry name" value="AAA"/>
    <property type="match status" value="1"/>
</dbReference>
<dbReference type="EMBL" id="CM001217">
    <property type="protein sequence ID" value="KEH42828.1"/>
    <property type="molecule type" value="Genomic_DNA"/>
</dbReference>
<dbReference type="InterPro" id="IPR045735">
    <property type="entry name" value="Spore_III_AA_AAA+_ATPase"/>
</dbReference>
<dbReference type="SMART" id="SM00382">
    <property type="entry name" value="AAA"/>
    <property type="match status" value="1"/>
</dbReference>
<evidence type="ECO:0000256" key="2">
    <source>
        <dbReference type="ARBA" id="ARBA00022840"/>
    </source>
</evidence>
<feature type="domain" description="AAA+ ATPase" evidence="3">
    <location>
        <begin position="447"/>
        <end position="583"/>
    </location>
</feature>
<dbReference type="Proteomes" id="UP000002051">
    <property type="component" value="Unassembled WGS sequence"/>
</dbReference>
<dbReference type="EnsemblPlants" id="KEH42828">
    <property type="protein sequence ID" value="KEH42828"/>
    <property type="gene ID" value="MTR_1g076810"/>
</dbReference>
<keyword evidence="6" id="KW-1185">Reference proteome</keyword>
<protein>
    <submittedName>
        <fullName evidence="4">P-loop nucleoside triphosphate hydrolase superfamily protein</fullName>
    </submittedName>
</protein>
<evidence type="ECO:0000259" key="3">
    <source>
        <dbReference type="SMART" id="SM00382"/>
    </source>
</evidence>
<dbReference type="PANTHER" id="PTHR20953">
    <property type="entry name" value="KINASE-RELATED"/>
    <property type="match status" value="1"/>
</dbReference>
<sequence length="663" mass="75549">MEKLGVATSTTDRVSDHICDDVALVILSKLPLKSIFRFCCIRKSWSPLFENPYFMNIFRRNFLSNDHSYYNDTSLLLHTSHVNWNYEPVLYSLSSERFDNKVKLDWPNRFEEEFEVGIYGSVIVNGILCFAAWRVEEEIQRVVLWNPATSEFQVAPLHRLAYESPNHIFVIRLRGFGYDKDRDDYKVIQHVSFHPIIRDEDGGRYPFWEIYCLKNNYWRQLDLDHMPTQYNNDVGVQVYTDVGGGKKIRTRGYPRIKSVMGTERVAKRVPAGIINGYLATCYFMDTDTDLMISVPAATSTWKLKSPPTLKFKCYATQSQSQCSLVHNDDLQALLQILPSDLHHNLLNQPNRPQLLEVILDLGRFPEARYLGKNGNHYLRNSEVTVRELEYAEGAVGNFGKDNRAGIEGTLHRISAIRSRNGGIVGLTCRIGRAVTGHIDMVYDLLHYGKSILFLGRPGVGKTTVMREIARVLSDEFHKRVVIVDTSNEIGGDGNIPHAAIGGARRMQVSEPSMQHSVMIEAVENHMPEVIIVDEIGTEAEAHACRSIAERGIMLIGTAHGQQIENVMKNPTLSDLIGGIESVTLGDYEARARKCQKTILERKAPPTFDFLIEMRDRHYWITHQTDKSVDILLRGKTPQVEVRKRDEKCKVVIEKSKAYDQCQS</sequence>
<proteinExistence type="predicted"/>
<evidence type="ECO:0000313" key="5">
    <source>
        <dbReference type="EnsemblPlants" id="KEH42828"/>
    </source>
</evidence>